<evidence type="ECO:0000256" key="2">
    <source>
        <dbReference type="ARBA" id="ARBA00023163"/>
    </source>
</evidence>
<feature type="compositionally biased region" description="Acidic residues" evidence="3">
    <location>
        <begin position="8"/>
        <end position="17"/>
    </location>
</feature>
<proteinExistence type="predicted"/>
<evidence type="ECO:0000313" key="4">
    <source>
        <dbReference type="EMBL" id="PHV67205.1"/>
    </source>
</evidence>
<gene>
    <name evidence="4" type="ORF">CSW57_13500</name>
</gene>
<dbReference type="Gene3D" id="1.10.10.1320">
    <property type="entry name" value="Anti-sigma factor, zinc-finger domain"/>
    <property type="match status" value="1"/>
</dbReference>
<evidence type="ECO:0000313" key="5">
    <source>
        <dbReference type="Proteomes" id="UP000225108"/>
    </source>
</evidence>
<organism evidence="4 5">
    <name type="scientific">Williamsia marianensis</name>
    <dbReference type="NCBI Taxonomy" id="85044"/>
    <lineage>
        <taxon>Bacteria</taxon>
        <taxon>Bacillati</taxon>
        <taxon>Actinomycetota</taxon>
        <taxon>Actinomycetes</taxon>
        <taxon>Mycobacteriales</taxon>
        <taxon>Nocardiaceae</taxon>
        <taxon>Williamsia</taxon>
    </lineage>
</organism>
<dbReference type="AlphaFoldDB" id="A0A2G3PN41"/>
<evidence type="ECO:0008006" key="6">
    <source>
        <dbReference type="Google" id="ProtNLM"/>
    </source>
</evidence>
<reference evidence="4 5" key="1">
    <citation type="submission" date="2017-10" db="EMBL/GenBank/DDBJ databases">
        <title>The draft genome sequence of Williamsia sp. BULT 1.1 isolated from the semi-arid grassland soils from South Africa.</title>
        <authorList>
            <person name="Kabwe M.H."/>
            <person name="Govender N."/>
            <person name="Mutseka Lunga P."/>
            <person name="Vikram S."/>
            <person name="Makhalanyane T.P."/>
        </authorList>
    </citation>
    <scope>NUCLEOTIDE SEQUENCE [LARGE SCALE GENOMIC DNA]</scope>
    <source>
        <strain evidence="4 5">BULT 1.1</strain>
    </source>
</reference>
<comment type="caution">
    <text evidence="4">The sequence shown here is derived from an EMBL/GenBank/DDBJ whole genome shotgun (WGS) entry which is preliminary data.</text>
</comment>
<evidence type="ECO:0000256" key="1">
    <source>
        <dbReference type="ARBA" id="ARBA00023015"/>
    </source>
</evidence>
<dbReference type="RefSeq" id="WP_099383198.1">
    <property type="nucleotide sequence ID" value="NZ_PEBD01000008.1"/>
</dbReference>
<keyword evidence="1" id="KW-0805">Transcription regulation</keyword>
<feature type="region of interest" description="Disordered" evidence="3">
    <location>
        <begin position="1"/>
        <end position="26"/>
    </location>
</feature>
<keyword evidence="2" id="KW-0804">Transcription</keyword>
<evidence type="ECO:0000256" key="3">
    <source>
        <dbReference type="SAM" id="MobiDB-lite"/>
    </source>
</evidence>
<name>A0A2G3PN41_WILMA</name>
<protein>
    <recommendedName>
        <fullName evidence="6">RNA polymerase subunit sigma-70</fullName>
    </recommendedName>
</protein>
<feature type="region of interest" description="Disordered" evidence="3">
    <location>
        <begin position="131"/>
        <end position="165"/>
    </location>
</feature>
<sequence>MSDHTPDDSADETVDERDESRGMRNRRRVLGWLPTSAMVTTNKNYRAPGTQGGRKFLSTEHLATEAVAAYVDGELRMNAFMRASQHLEMCAQCRSEVEAQSAARSALRRSGEIPMPARLLGELNQIPTREIDLRAAGDAGTQAKPDSHLDAPGFPVHRGQRRRDR</sequence>
<dbReference type="InterPro" id="IPR041916">
    <property type="entry name" value="Anti_sigma_zinc_sf"/>
</dbReference>
<dbReference type="Proteomes" id="UP000225108">
    <property type="component" value="Unassembled WGS sequence"/>
</dbReference>
<accession>A0A2G3PN41</accession>
<dbReference type="EMBL" id="PEBD01000008">
    <property type="protein sequence ID" value="PHV67205.1"/>
    <property type="molecule type" value="Genomic_DNA"/>
</dbReference>